<keyword evidence="3 9" id="KW-1133">Transmembrane helix</keyword>
<proteinExistence type="inferred from homology"/>
<dbReference type="GO" id="GO:0016020">
    <property type="term" value="C:membrane"/>
    <property type="evidence" value="ECO:0007669"/>
    <property type="project" value="UniProtKB-SubCell"/>
</dbReference>
<dbReference type="FunFam" id="1.10.287.950:FF:000001">
    <property type="entry name" value="Methyl-accepting chemotaxis sensory transducer"/>
    <property type="match status" value="1"/>
</dbReference>
<evidence type="ECO:0000256" key="7">
    <source>
        <dbReference type="PROSITE-ProRule" id="PRU00284"/>
    </source>
</evidence>
<name>A0A3E0X1Z7_9GAMM</name>
<keyword evidence="8" id="KW-0175">Coiled coil</keyword>
<dbReference type="PROSITE" id="PS50885">
    <property type="entry name" value="HAMP"/>
    <property type="match status" value="1"/>
</dbReference>
<dbReference type="Pfam" id="PF13675">
    <property type="entry name" value="PilJ"/>
    <property type="match status" value="1"/>
</dbReference>
<dbReference type="Gene3D" id="1.10.287.950">
    <property type="entry name" value="Methyl-accepting chemotaxis protein"/>
    <property type="match status" value="1"/>
</dbReference>
<dbReference type="AlphaFoldDB" id="A0A3E0X1Z7"/>
<comment type="similarity">
    <text evidence="6">Belongs to the methyl-accepting chemotaxis (MCP) protein family.</text>
</comment>
<reference evidence="13" key="1">
    <citation type="submission" date="2017-05" db="EMBL/GenBank/DDBJ databases">
        <authorList>
            <person name="Sharma S."/>
            <person name="Sidhu C."/>
            <person name="Pinnaka A.K."/>
        </authorList>
    </citation>
    <scope>NUCLEOTIDE SEQUENCE [LARGE SCALE GENOMIC DNA]</scope>
    <source>
        <strain evidence="13">AK93</strain>
    </source>
</reference>
<gene>
    <name evidence="12" type="ORF">CAL65_01665</name>
</gene>
<evidence type="ECO:0000256" key="4">
    <source>
        <dbReference type="ARBA" id="ARBA00023136"/>
    </source>
</evidence>
<keyword evidence="5 7" id="KW-0807">Transducer</keyword>
<dbReference type="Pfam" id="PF00015">
    <property type="entry name" value="MCPsignal"/>
    <property type="match status" value="1"/>
</dbReference>
<evidence type="ECO:0000256" key="1">
    <source>
        <dbReference type="ARBA" id="ARBA00004141"/>
    </source>
</evidence>
<evidence type="ECO:0000256" key="9">
    <source>
        <dbReference type="SAM" id="Phobius"/>
    </source>
</evidence>
<accession>A0A3E0X1Z7</accession>
<keyword evidence="4 9" id="KW-0472">Membrane</keyword>
<comment type="caution">
    <text evidence="12">The sequence shown here is derived from an EMBL/GenBank/DDBJ whole genome shotgun (WGS) entry which is preliminary data.</text>
</comment>
<dbReference type="CDD" id="cd11386">
    <property type="entry name" value="MCP_signal"/>
    <property type="match status" value="1"/>
</dbReference>
<dbReference type="PROSITE" id="PS50111">
    <property type="entry name" value="CHEMOTAXIS_TRANSDUC_2"/>
    <property type="match status" value="1"/>
</dbReference>
<dbReference type="EMBL" id="NFZW01000001">
    <property type="protein sequence ID" value="RFA39507.1"/>
    <property type="molecule type" value="Genomic_DNA"/>
</dbReference>
<keyword evidence="2 9" id="KW-0812">Transmembrane</keyword>
<evidence type="ECO:0000256" key="2">
    <source>
        <dbReference type="ARBA" id="ARBA00022692"/>
    </source>
</evidence>
<dbReference type="SMART" id="SM00283">
    <property type="entry name" value="MA"/>
    <property type="match status" value="1"/>
</dbReference>
<protein>
    <submittedName>
        <fullName evidence="12">Twitching motility protein PilJ</fullName>
    </submittedName>
</protein>
<dbReference type="InterPro" id="IPR004089">
    <property type="entry name" value="MCPsignal_dom"/>
</dbReference>
<dbReference type="InterPro" id="IPR004090">
    <property type="entry name" value="Chemotax_Me-accpt_rcpt"/>
</dbReference>
<evidence type="ECO:0000256" key="6">
    <source>
        <dbReference type="ARBA" id="ARBA00029447"/>
    </source>
</evidence>
<dbReference type="InterPro" id="IPR029095">
    <property type="entry name" value="NarX-like_N"/>
</dbReference>
<dbReference type="GO" id="GO:0007165">
    <property type="term" value="P:signal transduction"/>
    <property type="evidence" value="ECO:0007669"/>
    <property type="project" value="UniProtKB-KW"/>
</dbReference>
<feature type="coiled-coil region" evidence="8">
    <location>
        <begin position="70"/>
        <end position="97"/>
    </location>
</feature>
<dbReference type="GO" id="GO:0006935">
    <property type="term" value="P:chemotaxis"/>
    <property type="evidence" value="ECO:0007669"/>
    <property type="project" value="InterPro"/>
</dbReference>
<evidence type="ECO:0000256" key="8">
    <source>
        <dbReference type="SAM" id="Coils"/>
    </source>
</evidence>
<dbReference type="RefSeq" id="WP_116300530.1">
    <property type="nucleotide sequence ID" value="NZ_NFZV01000001.1"/>
</dbReference>
<organism evidence="12 13">
    <name type="scientific">Alkalilimnicola ehrlichii</name>
    <dbReference type="NCBI Taxonomy" id="351052"/>
    <lineage>
        <taxon>Bacteria</taxon>
        <taxon>Pseudomonadati</taxon>
        <taxon>Pseudomonadota</taxon>
        <taxon>Gammaproteobacteria</taxon>
        <taxon>Chromatiales</taxon>
        <taxon>Ectothiorhodospiraceae</taxon>
        <taxon>Alkalilimnicola</taxon>
    </lineage>
</organism>
<dbReference type="PANTHER" id="PTHR32089">
    <property type="entry name" value="METHYL-ACCEPTING CHEMOTAXIS PROTEIN MCPB"/>
    <property type="match status" value="1"/>
</dbReference>
<dbReference type="SUPFAM" id="SSF58104">
    <property type="entry name" value="Methyl-accepting chemotaxis protein (MCP) signaling domain"/>
    <property type="match status" value="1"/>
</dbReference>
<dbReference type="Proteomes" id="UP000256763">
    <property type="component" value="Unassembled WGS sequence"/>
</dbReference>
<dbReference type="PRINTS" id="PR00260">
    <property type="entry name" value="CHEMTRNSDUCR"/>
</dbReference>
<evidence type="ECO:0000313" key="12">
    <source>
        <dbReference type="EMBL" id="RFA39507.1"/>
    </source>
</evidence>
<feature type="domain" description="Methyl-accepting transducer" evidence="10">
    <location>
        <begin position="417"/>
        <end position="653"/>
    </location>
</feature>
<sequence length="691" mass="74294">MKRSVGAEQTSGLRRIANALGILVIVAVVAMVATFTITNHYAGFDQDYISRADTVRVLSQSIAKNASEAANGKTDAFSDLEKARNELEENIQILLKGNEASGLPPTEATSEAAANALNQVMRPWEDMHREAGIILERRDMVVSVNELAEDFRISIPGLQRDTTALARRLIDTNADQAQVHQTTRALVVSEQIGRQLGEMLRGGIGNITAAQRLGRSSHELGEILNVLENGGVIGEGEDAMQVARVSDAQARQIIEGLQTSYSRMRGEINTILDESPELYRVRDAADSIFRISNQVLQPAEHLREAYKANVDVRPIKAWYGFLFFALALICLVLRGIMIRRISTVEVEAKEAEKVRVDEQAKRNQEAILNLLDEIEGLKEGDLTVQATVGEEITGAIGDAFNDAIESLRSLVTTINETSVQVSSAAQQTQATAMHLAEASDHQAHQITAASAAVNEMAVSIDQVSKNASESAKVAQQSVDLALKGADTVNRTIEGMDAIREQIQETSKRIKRLGESSQEIGNIVELINDIADQTNILALNASIQAAMAGESGRGFAVVADEVQRLAERSGNATKQIEALVKTIQTDTNEAVISMEQSTAGVVSGARLAEDAGTALREIEGVSKQLAGLIQNISEAARQQANAAANISDTMNVIQEITSQTSAGTNETATSIGNLADLANDLRNSVAGFNLPE</sequence>
<evidence type="ECO:0000313" key="13">
    <source>
        <dbReference type="Proteomes" id="UP000256763"/>
    </source>
</evidence>
<dbReference type="PANTHER" id="PTHR32089:SF119">
    <property type="entry name" value="METHYL-ACCEPTING CHEMOTAXIS PROTEIN CTPL"/>
    <property type="match status" value="1"/>
</dbReference>
<evidence type="ECO:0000256" key="5">
    <source>
        <dbReference type="ARBA" id="ARBA00023224"/>
    </source>
</evidence>
<comment type="subcellular location">
    <subcellularLocation>
        <location evidence="1">Membrane</location>
        <topology evidence="1">Multi-pass membrane protein</topology>
    </subcellularLocation>
</comment>
<feature type="transmembrane region" description="Helical" evidence="9">
    <location>
        <begin position="20"/>
        <end position="42"/>
    </location>
</feature>
<evidence type="ECO:0000256" key="3">
    <source>
        <dbReference type="ARBA" id="ARBA00022989"/>
    </source>
</evidence>
<dbReference type="OrthoDB" id="9177152at2"/>
<feature type="domain" description="HAMP" evidence="11">
    <location>
        <begin position="361"/>
        <end position="412"/>
    </location>
</feature>
<dbReference type="GO" id="GO:0004888">
    <property type="term" value="F:transmembrane signaling receptor activity"/>
    <property type="evidence" value="ECO:0007669"/>
    <property type="project" value="InterPro"/>
</dbReference>
<dbReference type="InterPro" id="IPR003660">
    <property type="entry name" value="HAMP_dom"/>
</dbReference>
<evidence type="ECO:0000259" key="10">
    <source>
        <dbReference type="PROSITE" id="PS50111"/>
    </source>
</evidence>
<keyword evidence="13" id="KW-1185">Reference proteome</keyword>
<evidence type="ECO:0000259" key="11">
    <source>
        <dbReference type="PROSITE" id="PS50885"/>
    </source>
</evidence>
<feature type="transmembrane region" description="Helical" evidence="9">
    <location>
        <begin position="317"/>
        <end position="336"/>
    </location>
</feature>